<evidence type="ECO:0000256" key="2">
    <source>
        <dbReference type="ARBA" id="ARBA00022840"/>
    </source>
</evidence>
<dbReference type="PANTHER" id="PTHR30580:SF1">
    <property type="entry name" value="COMF OPERON PROTEIN 1"/>
    <property type="match status" value="1"/>
</dbReference>
<dbReference type="Gene3D" id="3.40.50.300">
    <property type="entry name" value="P-loop containing nucleotide triphosphate hydrolases"/>
    <property type="match status" value="2"/>
</dbReference>
<dbReference type="InterPro" id="IPR027417">
    <property type="entry name" value="P-loop_NTPase"/>
</dbReference>
<keyword evidence="2" id="KW-0067">ATP-binding</keyword>
<dbReference type="SMART" id="SM00487">
    <property type="entry name" value="DEXDc"/>
    <property type="match status" value="1"/>
</dbReference>
<dbReference type="InterPro" id="IPR001650">
    <property type="entry name" value="Helicase_C-like"/>
</dbReference>
<sequence length="653" mass="70508">MKVAVYVLRGDKGWEMNLSLDLEADQMWREIRAQRKGESGGDAEMILLGAAFPLPWALKLCGGFRSLPDMNTWTLQRWEAYAAARLREEVAAEQPRGGRGILERARLLGSADGRKDSSGFGEGPTGGMGESAWEKLQRGADELAGLLAGRKLLAPELEALLAEAAPALSASWRAAAQLAHLQGRLGFAAGLTAPRASRARRGELRCRRCGSVARARTACASCGLAGCAYCEACLALGRSRACSLLLHAAAAAVPALCSQAGKPAPTLERWGLSPAQRAAAEAALRFLAAPAVGAAARSAAPVWLQRLRRLGRPPAETAAAGQPLHADRRFLLWAVTGAGKTEMIFPLLDEVIRRGGSALVASPRRDVVLELAPRLSKAFPDIDMALLYGGSPERWKKGRLTLATTHQLLRFHQAFDLVIVDEIDAYPYHNDPMLAYAAEHACLPEGKFIYLSATPPATLQREARQGTLAHARVPVRFHRHPLPVPIRLAGASVSRCLQQRRLPSSLLSRLQASLARGAQVFLFVTRITQIDPLVTLLSASFPDIRVAGTSSQDPDRSAKVSSFRNTDIRLLVTTTILERGVTVPRSDVYILDANDSLFDEASLVQMAGRAGRSKDDPRGKVVFVSPEWTKGQKQAIAHIRAMNALASKLGYLK</sequence>
<keyword evidence="7" id="KW-1185">Reference proteome</keyword>
<protein>
    <submittedName>
        <fullName evidence="6">DEAD/DEAH box helicase</fullName>
    </submittedName>
</protein>
<evidence type="ECO:0000313" key="6">
    <source>
        <dbReference type="EMBL" id="MFB5266734.1"/>
    </source>
</evidence>
<evidence type="ECO:0000256" key="3">
    <source>
        <dbReference type="ARBA" id="ARBA00023125"/>
    </source>
</evidence>
<comment type="caution">
    <text evidence="6">The sequence shown here is derived from an EMBL/GenBank/DDBJ whole genome shotgun (WGS) entry which is preliminary data.</text>
</comment>
<reference evidence="6 7" key="1">
    <citation type="submission" date="2024-09" db="EMBL/GenBank/DDBJ databases">
        <title>Paenibacillus zeirhizospherea sp. nov., isolated from surface of the maize (Zea mays) roots in a horticulture field, Hungary.</title>
        <authorList>
            <person name="Marton D."/>
            <person name="Farkas M."/>
            <person name="Bedics A."/>
            <person name="Toth E."/>
            <person name="Tancsics A."/>
            <person name="Boka K."/>
            <person name="Maroti G."/>
            <person name="Kriszt B."/>
            <person name="Cserhati M."/>
        </authorList>
    </citation>
    <scope>NUCLEOTIDE SEQUENCE [LARGE SCALE GENOMIC DNA]</scope>
    <source>
        <strain evidence="6 7">KCTC 33519</strain>
    </source>
</reference>
<evidence type="ECO:0000259" key="5">
    <source>
        <dbReference type="PROSITE" id="PS51194"/>
    </source>
</evidence>
<feature type="domain" description="Helicase ATP-binding" evidence="4">
    <location>
        <begin position="321"/>
        <end position="473"/>
    </location>
</feature>
<evidence type="ECO:0000313" key="7">
    <source>
        <dbReference type="Proteomes" id="UP001580346"/>
    </source>
</evidence>
<keyword evidence="6" id="KW-0378">Hydrolase</keyword>
<keyword evidence="6" id="KW-0347">Helicase</keyword>
<dbReference type="Pfam" id="PF00271">
    <property type="entry name" value="Helicase_C"/>
    <property type="match status" value="1"/>
</dbReference>
<dbReference type="InterPro" id="IPR011545">
    <property type="entry name" value="DEAD/DEAH_box_helicase_dom"/>
</dbReference>
<dbReference type="Pfam" id="PF00270">
    <property type="entry name" value="DEAD"/>
    <property type="match status" value="1"/>
</dbReference>
<keyword evidence="3" id="KW-0238">DNA-binding</keyword>
<evidence type="ECO:0000256" key="1">
    <source>
        <dbReference type="ARBA" id="ARBA00022741"/>
    </source>
</evidence>
<dbReference type="PROSITE" id="PS51194">
    <property type="entry name" value="HELICASE_CTER"/>
    <property type="match status" value="1"/>
</dbReference>
<evidence type="ECO:0000259" key="4">
    <source>
        <dbReference type="PROSITE" id="PS51192"/>
    </source>
</evidence>
<organism evidence="6 7">
    <name type="scientific">Paenibacillus enshidis</name>
    <dbReference type="NCBI Taxonomy" id="1458439"/>
    <lineage>
        <taxon>Bacteria</taxon>
        <taxon>Bacillati</taxon>
        <taxon>Bacillota</taxon>
        <taxon>Bacilli</taxon>
        <taxon>Bacillales</taxon>
        <taxon>Paenibacillaceae</taxon>
        <taxon>Paenibacillus</taxon>
    </lineage>
</organism>
<feature type="domain" description="Helicase C-terminal" evidence="5">
    <location>
        <begin position="506"/>
        <end position="653"/>
    </location>
</feature>
<dbReference type="PANTHER" id="PTHR30580">
    <property type="entry name" value="PRIMOSOMAL PROTEIN N"/>
    <property type="match status" value="1"/>
</dbReference>
<gene>
    <name evidence="6" type="ORF">ACE41H_08035</name>
</gene>
<keyword evidence="1" id="KW-0547">Nucleotide-binding</keyword>
<dbReference type="SUPFAM" id="SSF52540">
    <property type="entry name" value="P-loop containing nucleoside triphosphate hydrolases"/>
    <property type="match status" value="1"/>
</dbReference>
<accession>A0ABV5AS75</accession>
<dbReference type="InterPro" id="IPR014001">
    <property type="entry name" value="Helicase_ATP-bd"/>
</dbReference>
<dbReference type="EMBL" id="JBHHMI010000005">
    <property type="protein sequence ID" value="MFB5266734.1"/>
    <property type="molecule type" value="Genomic_DNA"/>
</dbReference>
<dbReference type="GO" id="GO:0004386">
    <property type="term" value="F:helicase activity"/>
    <property type="evidence" value="ECO:0007669"/>
    <property type="project" value="UniProtKB-KW"/>
</dbReference>
<dbReference type="RefSeq" id="WP_375354620.1">
    <property type="nucleotide sequence ID" value="NZ_JBHHMI010000005.1"/>
</dbReference>
<name>A0ABV5AS75_9BACL</name>
<proteinExistence type="predicted"/>
<dbReference type="Proteomes" id="UP001580346">
    <property type="component" value="Unassembled WGS sequence"/>
</dbReference>
<dbReference type="SMART" id="SM00490">
    <property type="entry name" value="HELICc"/>
    <property type="match status" value="1"/>
</dbReference>
<dbReference type="PROSITE" id="PS51192">
    <property type="entry name" value="HELICASE_ATP_BIND_1"/>
    <property type="match status" value="1"/>
</dbReference>